<evidence type="ECO:0000256" key="1">
    <source>
        <dbReference type="SAM" id="MobiDB-lite"/>
    </source>
</evidence>
<dbReference type="RefSeq" id="XP_002789197.2">
    <property type="nucleotide sequence ID" value="XM_002789151.2"/>
</dbReference>
<feature type="region of interest" description="Disordered" evidence="1">
    <location>
        <begin position="1"/>
        <end position="55"/>
    </location>
</feature>
<feature type="compositionally biased region" description="Polar residues" evidence="1">
    <location>
        <begin position="24"/>
        <end position="43"/>
    </location>
</feature>
<dbReference type="KEGG" id="pbl:PAAG_08873"/>
<feature type="region of interest" description="Disordered" evidence="1">
    <location>
        <begin position="134"/>
        <end position="153"/>
    </location>
</feature>
<gene>
    <name evidence="2" type="ORF">PAAG_08873</name>
</gene>
<dbReference type="GeneID" id="9092408"/>
<name>C1HDR2_PARBA</name>
<keyword evidence="3" id="KW-1185">Reference proteome</keyword>
<dbReference type="AlphaFoldDB" id="C1HDR2"/>
<organism evidence="2 3">
    <name type="scientific">Paracoccidioides lutzii (strain ATCC MYA-826 / Pb01)</name>
    <name type="common">Paracoccidioides brasiliensis</name>
    <dbReference type="NCBI Taxonomy" id="502779"/>
    <lineage>
        <taxon>Eukaryota</taxon>
        <taxon>Fungi</taxon>
        <taxon>Dikarya</taxon>
        <taxon>Ascomycota</taxon>
        <taxon>Pezizomycotina</taxon>
        <taxon>Eurotiomycetes</taxon>
        <taxon>Eurotiomycetidae</taxon>
        <taxon>Onygenales</taxon>
        <taxon>Ajellomycetaceae</taxon>
        <taxon>Paracoccidioides</taxon>
    </lineage>
</organism>
<accession>C1HDR2</accession>
<dbReference type="Proteomes" id="UP000002059">
    <property type="component" value="Partially assembled WGS sequence"/>
</dbReference>
<protein>
    <submittedName>
        <fullName evidence="2">Uncharacterized protein</fullName>
    </submittedName>
</protein>
<dbReference type="HOGENOM" id="CLU_150179_0_0_1"/>
<evidence type="ECO:0000313" key="2">
    <source>
        <dbReference type="EMBL" id="EEH40056.2"/>
    </source>
</evidence>
<dbReference type="OrthoDB" id="4209754at2759"/>
<sequence>MAEHMMTYSQSRSSQSSQSDQSENDQGALSSLTPPGAFRSSNIGPPGTPNWQAGLITAPTTVRPVRLHCVKYANLTSSEDGMEMSAVTPNPPSTTDSEELQLRRLDLECQKIDLELQKERRKELQLQLQLKRLHTQNDRAAMPTNSPAGQISA</sequence>
<dbReference type="OMA" id="GRPSAWD"/>
<feature type="compositionally biased region" description="Low complexity" evidence="1">
    <location>
        <begin position="9"/>
        <end position="21"/>
    </location>
</feature>
<dbReference type="eggNOG" id="ENOG502RQRB">
    <property type="taxonomic scope" value="Eukaryota"/>
</dbReference>
<evidence type="ECO:0000313" key="3">
    <source>
        <dbReference type="Proteomes" id="UP000002059"/>
    </source>
</evidence>
<dbReference type="VEuPathDB" id="FungiDB:PAAG_08873"/>
<proteinExistence type="predicted"/>
<reference evidence="2 3" key="1">
    <citation type="journal article" date="2011" name="PLoS Genet.">
        <title>Comparative genomic analysis of human fungal pathogens causing paracoccidioidomycosis.</title>
        <authorList>
            <person name="Desjardins C.A."/>
            <person name="Champion M.D."/>
            <person name="Holder J.W."/>
            <person name="Muszewska A."/>
            <person name="Goldberg J."/>
            <person name="Bailao A.M."/>
            <person name="Brigido M.M."/>
            <person name="Ferreira M.E."/>
            <person name="Garcia A.M."/>
            <person name="Grynberg M."/>
            <person name="Gujja S."/>
            <person name="Heiman D.I."/>
            <person name="Henn M.R."/>
            <person name="Kodira C.D."/>
            <person name="Leon-Narvaez H."/>
            <person name="Longo L.V."/>
            <person name="Ma L.J."/>
            <person name="Malavazi I."/>
            <person name="Matsuo A.L."/>
            <person name="Morais F.V."/>
            <person name="Pereira M."/>
            <person name="Rodriguez-Brito S."/>
            <person name="Sakthikumar S."/>
            <person name="Salem-Izacc S.M."/>
            <person name="Sykes S.M."/>
            <person name="Teixeira M.M."/>
            <person name="Vallejo M.C."/>
            <person name="Walter M.E."/>
            <person name="Yandava C."/>
            <person name="Young S."/>
            <person name="Zeng Q."/>
            <person name="Zucker J."/>
            <person name="Felipe M.S."/>
            <person name="Goldman G.H."/>
            <person name="Haas B.J."/>
            <person name="McEwen J.G."/>
            <person name="Nino-Vega G."/>
            <person name="Puccia R."/>
            <person name="San-Blas G."/>
            <person name="Soares C.M."/>
            <person name="Birren B.W."/>
            <person name="Cuomo C.A."/>
        </authorList>
    </citation>
    <scope>NUCLEOTIDE SEQUENCE [LARGE SCALE GENOMIC DNA]</scope>
    <source>
        <strain evidence="3">ATCC MYA-826 / Pb01</strain>
    </source>
</reference>
<dbReference type="EMBL" id="KN294042">
    <property type="protein sequence ID" value="EEH40056.2"/>
    <property type="molecule type" value="Genomic_DNA"/>
</dbReference>
<feature type="compositionally biased region" description="Polar residues" evidence="1">
    <location>
        <begin position="143"/>
        <end position="153"/>
    </location>
</feature>